<dbReference type="WBParaSite" id="Hba_06401">
    <property type="protein sequence ID" value="Hba_06401"/>
    <property type="gene ID" value="Hba_06401"/>
</dbReference>
<evidence type="ECO:0000313" key="1">
    <source>
        <dbReference type="Proteomes" id="UP000095283"/>
    </source>
</evidence>
<proteinExistence type="predicted"/>
<organism evidence="1 2">
    <name type="scientific">Heterorhabditis bacteriophora</name>
    <name type="common">Entomopathogenic nematode worm</name>
    <dbReference type="NCBI Taxonomy" id="37862"/>
    <lineage>
        <taxon>Eukaryota</taxon>
        <taxon>Metazoa</taxon>
        <taxon>Ecdysozoa</taxon>
        <taxon>Nematoda</taxon>
        <taxon>Chromadorea</taxon>
        <taxon>Rhabditida</taxon>
        <taxon>Rhabditina</taxon>
        <taxon>Rhabditomorpha</taxon>
        <taxon>Strongyloidea</taxon>
        <taxon>Heterorhabditidae</taxon>
        <taxon>Heterorhabditis</taxon>
    </lineage>
</organism>
<sequence>MKVAVGVWSSKILRGKSIIGSANTIREKAFVYWLCSKWIKLMRLQELSNSHVDELVSQIRERIHSLPMSTVRLEHIYQSRIFH</sequence>
<dbReference type="Proteomes" id="UP000095283">
    <property type="component" value="Unplaced"/>
</dbReference>
<keyword evidence="1" id="KW-1185">Reference proteome</keyword>
<evidence type="ECO:0000313" key="2">
    <source>
        <dbReference type="WBParaSite" id="Hba_06401"/>
    </source>
</evidence>
<reference evidence="2" key="1">
    <citation type="submission" date="2016-11" db="UniProtKB">
        <authorList>
            <consortium name="WormBaseParasite"/>
        </authorList>
    </citation>
    <scope>IDENTIFICATION</scope>
</reference>
<dbReference type="AlphaFoldDB" id="A0A1I7WMN0"/>
<name>A0A1I7WMN0_HETBA</name>
<protein>
    <submittedName>
        <fullName evidence="2">Ovule protein</fullName>
    </submittedName>
</protein>
<accession>A0A1I7WMN0</accession>